<feature type="region of interest" description="Disordered" evidence="1">
    <location>
        <begin position="390"/>
        <end position="411"/>
    </location>
</feature>
<feature type="domain" description="Transposase-associated" evidence="3">
    <location>
        <begin position="283"/>
        <end position="350"/>
    </location>
</feature>
<dbReference type="Pfam" id="PF02992">
    <property type="entry name" value="Transposase_21"/>
    <property type="match status" value="1"/>
</dbReference>
<accession>A0AAF0T9J1</accession>
<proteinExistence type="predicted"/>
<evidence type="ECO:0000259" key="3">
    <source>
        <dbReference type="Pfam" id="PF13963"/>
    </source>
</evidence>
<feature type="region of interest" description="Disordered" evidence="1">
    <location>
        <begin position="16"/>
        <end position="50"/>
    </location>
</feature>
<evidence type="ECO:0000313" key="5">
    <source>
        <dbReference type="Proteomes" id="UP001234989"/>
    </source>
</evidence>
<sequence length="871" mass="100088">MVASVMPKIKRFKNPLKSANGHVSSSTTPVARDLPVASTNPSQADGVPQQEQTPILLQHEQPPIALQQEQAPILPSNSSATSLHPRPSARYWRVEAKDSENAIKQINVKVNEVNNLTVGERIIVDFDAYNSAYGDAQGLLAGYCGSLAIDCNLFPISFERWSGQSGMPKKYMEDCFETILKPRFLFRVCESIAYRYCNSSISKKWATHRQRLWNEYFDPARSKNEIISNVPSGINKDQWASFVAYRLKPSTMELCRRNKEIQRKQKMPHTGGSKANSRRRYEMPQTSNEYLLGLDKFLDFAFKNAAVDDTIRCSCPMCCFGKWKTRDEVQDHLVCKPFPQNYVIWNIHGEKKLLESSGDRVVMQETFRPENPIKTMISDAFGQYRHQSADVGTSQPFGSTETSNEGHREDTGDFRDFLKDASETLYEGSKYTKLEFLIKLYHIKVYCRLSDKAMTMILDLLRDAFEDAKLPPSFYEAKKTISKLGLDYTNIPACPNNCMLFWEGDSELEACKHCATSKWNPNKKNKQAAKVLRYFPLKPRLKRLFMCRKTAEHMRWHALDNNSDGLMRHPRDGEAWKTFDRTHSGFASDPRNVRLGLASDGFNPFGIMSTTYSIWLVFLIPYNLPLWMCMKHTSFILSMIIPGKQMHGNNIDVYLQPLVKELCELWNDGVETFDSSLNETFRMHAALMWTISDFPGLGILSGWNTHTGFACPTCNFDTEPCRLVHSKKWCFMGHRRFLRRNHRFRFNRVRFNGSTEERNPPIKLSGSDILRQIAEGKGAKLDVEEAKLGGPMHYRNMYPVERELGHFKPFVRNKSQSEGCIAKGHIAEDTLTFCSYYMEDIETRFNRRRRVRDDPNYIQPSGMSTIFPQLG</sequence>
<name>A0AAF0T9J1_SOLVR</name>
<dbReference type="Pfam" id="PF13963">
    <property type="entry name" value="Transpos_assoc"/>
    <property type="match status" value="1"/>
</dbReference>
<dbReference type="InterPro" id="IPR029480">
    <property type="entry name" value="Transpos_assoc"/>
</dbReference>
<feature type="domain" description="DUF4218" evidence="2">
    <location>
        <begin position="783"/>
        <end position="851"/>
    </location>
</feature>
<protein>
    <recommendedName>
        <fullName evidence="6">Transposase-associated domain-containing protein</fullName>
    </recommendedName>
</protein>
<keyword evidence="5" id="KW-1185">Reference proteome</keyword>
<reference evidence="4" key="1">
    <citation type="submission" date="2023-08" db="EMBL/GenBank/DDBJ databases">
        <title>A de novo genome assembly of Solanum verrucosum Schlechtendal, a Mexican diploid species geographically isolated from the other diploid A-genome species in potato relatives.</title>
        <authorList>
            <person name="Hosaka K."/>
        </authorList>
    </citation>
    <scope>NUCLEOTIDE SEQUENCE</scope>
    <source>
        <tissue evidence="4">Young leaves</tissue>
    </source>
</reference>
<evidence type="ECO:0000259" key="2">
    <source>
        <dbReference type="Pfam" id="PF13960"/>
    </source>
</evidence>
<dbReference type="InterPro" id="IPR004242">
    <property type="entry name" value="Transposase_21"/>
</dbReference>
<feature type="compositionally biased region" description="Polar residues" evidence="1">
    <location>
        <begin position="37"/>
        <end position="50"/>
    </location>
</feature>
<evidence type="ECO:0000256" key="1">
    <source>
        <dbReference type="SAM" id="MobiDB-lite"/>
    </source>
</evidence>
<dbReference type="AlphaFoldDB" id="A0AAF0T9J1"/>
<evidence type="ECO:0008006" key="6">
    <source>
        <dbReference type="Google" id="ProtNLM"/>
    </source>
</evidence>
<dbReference type="Pfam" id="PF13960">
    <property type="entry name" value="DUF4218"/>
    <property type="match status" value="1"/>
</dbReference>
<organism evidence="4 5">
    <name type="scientific">Solanum verrucosum</name>
    <dbReference type="NCBI Taxonomy" id="315347"/>
    <lineage>
        <taxon>Eukaryota</taxon>
        <taxon>Viridiplantae</taxon>
        <taxon>Streptophyta</taxon>
        <taxon>Embryophyta</taxon>
        <taxon>Tracheophyta</taxon>
        <taxon>Spermatophyta</taxon>
        <taxon>Magnoliopsida</taxon>
        <taxon>eudicotyledons</taxon>
        <taxon>Gunneridae</taxon>
        <taxon>Pentapetalae</taxon>
        <taxon>asterids</taxon>
        <taxon>lamiids</taxon>
        <taxon>Solanales</taxon>
        <taxon>Solanaceae</taxon>
        <taxon>Solanoideae</taxon>
        <taxon>Solaneae</taxon>
        <taxon>Solanum</taxon>
    </lineage>
</organism>
<dbReference type="PANTHER" id="PTHR10775">
    <property type="entry name" value="OS08G0208400 PROTEIN"/>
    <property type="match status" value="1"/>
</dbReference>
<feature type="compositionally biased region" description="Polar residues" evidence="1">
    <location>
        <begin position="390"/>
        <end position="403"/>
    </location>
</feature>
<dbReference type="Proteomes" id="UP001234989">
    <property type="component" value="Chromosome 1"/>
</dbReference>
<dbReference type="EMBL" id="CP133612">
    <property type="protein sequence ID" value="WMV09894.1"/>
    <property type="molecule type" value="Genomic_DNA"/>
</dbReference>
<gene>
    <name evidence="4" type="ORF">MTR67_003279</name>
</gene>
<dbReference type="PANTHER" id="PTHR10775:SF158">
    <property type="entry name" value="TNP2-LIKE TRANSPOSON PROTEIN"/>
    <property type="match status" value="1"/>
</dbReference>
<dbReference type="InterPro" id="IPR025452">
    <property type="entry name" value="DUF4218"/>
</dbReference>
<evidence type="ECO:0000313" key="4">
    <source>
        <dbReference type="EMBL" id="WMV09894.1"/>
    </source>
</evidence>